<dbReference type="EMBL" id="MFDU01000036">
    <property type="protein sequence ID" value="OGE64157.1"/>
    <property type="molecule type" value="Genomic_DNA"/>
</dbReference>
<feature type="binding site" evidence="6">
    <location>
        <position position="104"/>
    </location>
    <ligand>
        <name>a divalent metal cation</name>
        <dbReference type="ChEBI" id="CHEBI:60240"/>
        <label>2</label>
        <note>catalytic</note>
    </ligand>
</feature>
<comment type="cofactor">
    <cofactor evidence="6">
        <name>Co(2+)</name>
        <dbReference type="ChEBI" id="CHEBI:48828"/>
    </cofactor>
    <cofactor evidence="6">
        <name>Zn(2+)</name>
        <dbReference type="ChEBI" id="CHEBI:29105"/>
    </cofactor>
    <cofactor evidence="6">
        <name>Mn(2+)</name>
        <dbReference type="ChEBI" id="CHEBI:29035"/>
    </cofactor>
    <cofactor evidence="6">
        <name>Fe(2+)</name>
        <dbReference type="ChEBI" id="CHEBI:29033"/>
    </cofactor>
    <text evidence="6">Binds 2 divalent metal cations per subunit. Has a high-affinity and a low affinity metal-binding site. The true nature of the physiological cofactor is under debate. The enzyme is active with cobalt, zinc, manganese or divalent iron ions. Most likely, methionine aminopeptidases function as mononuclear Fe(2+)-metalloproteases under physiological conditions, and the catalytically relevant metal-binding site has been assigned to the histidine-containing high-affinity site.</text>
</comment>
<reference evidence="9 10" key="1">
    <citation type="journal article" date="2016" name="Nat. Commun.">
        <title>Thousands of microbial genomes shed light on interconnected biogeochemical processes in an aquifer system.</title>
        <authorList>
            <person name="Anantharaman K."/>
            <person name="Brown C.T."/>
            <person name="Hug L.A."/>
            <person name="Sharon I."/>
            <person name="Castelle C.J."/>
            <person name="Probst A.J."/>
            <person name="Thomas B.C."/>
            <person name="Singh A."/>
            <person name="Wilkins M.J."/>
            <person name="Karaoz U."/>
            <person name="Brodie E.L."/>
            <person name="Williams K.H."/>
            <person name="Hubbard S.S."/>
            <person name="Banfield J.F."/>
        </authorList>
    </citation>
    <scope>NUCLEOTIDE SEQUENCE [LARGE SCALE GENOMIC DNA]</scope>
</reference>
<keyword evidence="4 6" id="KW-0479">Metal-binding</keyword>
<dbReference type="GO" id="GO:0070006">
    <property type="term" value="F:metalloaminopeptidase activity"/>
    <property type="evidence" value="ECO:0007669"/>
    <property type="project" value="UniProtKB-UniRule"/>
</dbReference>
<feature type="binding site" evidence="6">
    <location>
        <position position="93"/>
    </location>
    <ligand>
        <name>a divalent metal cation</name>
        <dbReference type="ChEBI" id="CHEBI:60240"/>
        <label>1</label>
    </ligand>
</feature>
<feature type="binding site" evidence="6">
    <location>
        <position position="204"/>
    </location>
    <ligand>
        <name>a divalent metal cation</name>
        <dbReference type="ChEBI" id="CHEBI:60240"/>
        <label>2</label>
        <note>catalytic</note>
    </ligand>
</feature>
<evidence type="ECO:0000256" key="5">
    <source>
        <dbReference type="ARBA" id="ARBA00022801"/>
    </source>
</evidence>
<evidence type="ECO:0000313" key="9">
    <source>
        <dbReference type="EMBL" id="OGE64157.1"/>
    </source>
</evidence>
<dbReference type="PANTHER" id="PTHR43330:SF27">
    <property type="entry name" value="METHIONINE AMINOPEPTIDASE"/>
    <property type="match status" value="1"/>
</dbReference>
<dbReference type="NCBIfam" id="TIGR00500">
    <property type="entry name" value="met_pdase_I"/>
    <property type="match status" value="1"/>
</dbReference>
<dbReference type="Pfam" id="PF00557">
    <property type="entry name" value="Peptidase_M24"/>
    <property type="match status" value="1"/>
</dbReference>
<evidence type="ECO:0000256" key="1">
    <source>
        <dbReference type="ARBA" id="ARBA00002521"/>
    </source>
</evidence>
<dbReference type="PANTHER" id="PTHR43330">
    <property type="entry name" value="METHIONINE AMINOPEPTIDASE"/>
    <property type="match status" value="1"/>
</dbReference>
<dbReference type="AlphaFoldDB" id="A0A1F5MFL3"/>
<feature type="binding site" evidence="6">
    <location>
        <position position="76"/>
    </location>
    <ligand>
        <name>substrate</name>
    </ligand>
</feature>
<dbReference type="GO" id="GO:0006508">
    <property type="term" value="P:proteolysis"/>
    <property type="evidence" value="ECO:0007669"/>
    <property type="project" value="UniProtKB-KW"/>
</dbReference>
<feature type="binding site" evidence="6">
    <location>
        <position position="235"/>
    </location>
    <ligand>
        <name>a divalent metal cation</name>
        <dbReference type="ChEBI" id="CHEBI:60240"/>
        <label>1</label>
    </ligand>
</feature>
<dbReference type="SUPFAM" id="SSF55920">
    <property type="entry name" value="Creatinase/aminopeptidase"/>
    <property type="match status" value="1"/>
</dbReference>
<dbReference type="EC" id="3.4.11.18" evidence="6 7"/>
<evidence type="ECO:0000313" key="10">
    <source>
        <dbReference type="Proteomes" id="UP000183317"/>
    </source>
</evidence>
<dbReference type="Proteomes" id="UP000183317">
    <property type="component" value="Unassembled WGS sequence"/>
</dbReference>
<comment type="caution">
    <text evidence="9">The sequence shown here is derived from an EMBL/GenBank/DDBJ whole genome shotgun (WGS) entry which is preliminary data.</text>
</comment>
<dbReference type="InterPro" id="IPR002467">
    <property type="entry name" value="Pept_M24A_MAP1"/>
</dbReference>
<feature type="binding site" evidence="6">
    <location>
        <position position="178"/>
    </location>
    <ligand>
        <name>substrate</name>
    </ligand>
</feature>
<dbReference type="InterPro" id="IPR001714">
    <property type="entry name" value="Pept_M24_MAP"/>
</dbReference>
<evidence type="ECO:0000256" key="3">
    <source>
        <dbReference type="ARBA" id="ARBA00022670"/>
    </source>
</evidence>
<dbReference type="GO" id="GO:0005829">
    <property type="term" value="C:cytosol"/>
    <property type="evidence" value="ECO:0007669"/>
    <property type="project" value="TreeGrafter"/>
</dbReference>
<sequence length="251" mass="27371">MKKRNSYELELLRKSGKIAGQALKKSMDAIKVGVSELIVDKIAEEVIYSLGGDLSYKTVPGYKYATCVTVNEQVVHGIPTDRKFTAGDLASVDLAVMYKGWHTDCAWTILVDQGSSIKDQEKKKFLEIGQEALWDGIAQAVAGNRVGDISNAIQSKVEGNGYNVVRSLVGHGVGKSLHEEPEIPGYGEKGTGMILKSGMSLAIEVIYAMGNYDVVIEDDNWTYATEDKSLSGLFEMTVIVGEQKAEVLTHF</sequence>
<keyword evidence="5 6" id="KW-0378">Hydrolase</keyword>
<feature type="binding site" evidence="6">
    <location>
        <position position="235"/>
    </location>
    <ligand>
        <name>a divalent metal cation</name>
        <dbReference type="ChEBI" id="CHEBI:60240"/>
        <label>2</label>
        <note>catalytic</note>
    </ligand>
</feature>
<keyword evidence="3 6" id="KW-0645">Protease</keyword>
<name>A0A1F5MFL3_9BACT</name>
<comment type="subunit">
    <text evidence="6">Monomer.</text>
</comment>
<protein>
    <recommendedName>
        <fullName evidence="6 7">Methionine aminopeptidase</fullName>
        <shortName evidence="6">MAP</shortName>
        <shortName evidence="6">MetAP</shortName>
        <ecNumber evidence="6 7">3.4.11.18</ecNumber>
    </recommendedName>
    <alternativeName>
        <fullName evidence="6">Peptidase M</fullName>
    </alternativeName>
</protein>
<comment type="similarity">
    <text evidence="6">Belongs to the peptidase M24A family. Methionine aminopeptidase type 1 subfamily.</text>
</comment>
<dbReference type="GO" id="GO:0004239">
    <property type="term" value="F:initiator methionyl aminopeptidase activity"/>
    <property type="evidence" value="ECO:0007669"/>
    <property type="project" value="UniProtKB-UniRule"/>
</dbReference>
<accession>A0A1F5MFL3</accession>
<dbReference type="PRINTS" id="PR00599">
    <property type="entry name" value="MAPEPTIDASE"/>
</dbReference>
<evidence type="ECO:0000256" key="6">
    <source>
        <dbReference type="HAMAP-Rule" id="MF_01974"/>
    </source>
</evidence>
<feature type="binding site" evidence="6">
    <location>
        <position position="104"/>
    </location>
    <ligand>
        <name>a divalent metal cation</name>
        <dbReference type="ChEBI" id="CHEBI:60240"/>
        <label>1</label>
    </ligand>
</feature>
<dbReference type="GO" id="GO:0046872">
    <property type="term" value="F:metal ion binding"/>
    <property type="evidence" value="ECO:0007669"/>
    <property type="project" value="UniProtKB-UniRule"/>
</dbReference>
<dbReference type="InterPro" id="IPR036005">
    <property type="entry name" value="Creatinase/aminopeptidase-like"/>
</dbReference>
<keyword evidence="2 6" id="KW-0031">Aminopeptidase</keyword>
<dbReference type="Gene3D" id="3.90.230.10">
    <property type="entry name" value="Creatinase/methionine aminopeptidase superfamily"/>
    <property type="match status" value="1"/>
</dbReference>
<gene>
    <name evidence="6" type="primary">map</name>
    <name evidence="9" type="ORF">A3J13_00910</name>
</gene>
<proteinExistence type="inferred from homology"/>
<feature type="domain" description="Peptidase M24" evidence="8">
    <location>
        <begin position="10"/>
        <end position="219"/>
    </location>
</feature>
<evidence type="ECO:0000259" key="8">
    <source>
        <dbReference type="Pfam" id="PF00557"/>
    </source>
</evidence>
<comment type="function">
    <text evidence="1 6">Removes the N-terminal methionine from nascent proteins. The N-terminal methionine is often cleaved when the second residue in the primary sequence is small and uncharged (Met-Ala-, Cys, Gly, Pro, Ser, Thr, or Val). Requires deformylation of the N(alpha)-formylated initiator methionine before it can be hydrolyzed.</text>
</comment>
<evidence type="ECO:0000256" key="4">
    <source>
        <dbReference type="ARBA" id="ARBA00022723"/>
    </source>
</evidence>
<dbReference type="InterPro" id="IPR000994">
    <property type="entry name" value="Pept_M24"/>
</dbReference>
<feature type="binding site" evidence="6">
    <location>
        <position position="171"/>
    </location>
    <ligand>
        <name>a divalent metal cation</name>
        <dbReference type="ChEBI" id="CHEBI:60240"/>
        <label>2</label>
        <note>catalytic</note>
    </ligand>
</feature>
<organism evidence="9 10">
    <name type="scientific">Candidatus Daviesbacteria bacterium RIFCSPLOWO2_02_FULL_36_8</name>
    <dbReference type="NCBI Taxonomy" id="1797793"/>
    <lineage>
        <taxon>Bacteria</taxon>
        <taxon>Candidatus Daviesiibacteriota</taxon>
    </lineage>
</organism>
<dbReference type="HAMAP" id="MF_01974">
    <property type="entry name" value="MetAP_1"/>
    <property type="match status" value="1"/>
</dbReference>
<evidence type="ECO:0000256" key="2">
    <source>
        <dbReference type="ARBA" id="ARBA00022438"/>
    </source>
</evidence>
<evidence type="ECO:0000256" key="7">
    <source>
        <dbReference type="RuleBase" id="RU003653"/>
    </source>
</evidence>
<comment type="catalytic activity">
    <reaction evidence="6 7">
        <text>Release of N-terminal amino acids, preferentially methionine, from peptides and arylamides.</text>
        <dbReference type="EC" id="3.4.11.18"/>
    </reaction>
</comment>